<feature type="transmembrane region" description="Helical" evidence="5">
    <location>
        <begin position="302"/>
        <end position="327"/>
    </location>
</feature>
<dbReference type="Gene3D" id="1.20.1250.20">
    <property type="entry name" value="MFS general substrate transporter like domains"/>
    <property type="match status" value="2"/>
</dbReference>
<comment type="subcellular location">
    <subcellularLocation>
        <location evidence="1">Membrane</location>
        <topology evidence="1">Multi-pass membrane protein</topology>
    </subcellularLocation>
</comment>
<dbReference type="PANTHER" id="PTHR23508">
    <property type="entry name" value="CARBOXYLIC ACID TRANSPORTER PROTEIN HOMOLOG"/>
    <property type="match status" value="1"/>
</dbReference>
<feature type="domain" description="Major facilitator superfamily (MFS) profile" evidence="6">
    <location>
        <begin position="13"/>
        <end position="397"/>
    </location>
</feature>
<feature type="transmembrane region" description="Helical" evidence="5">
    <location>
        <begin position="253"/>
        <end position="272"/>
    </location>
</feature>
<evidence type="ECO:0000256" key="3">
    <source>
        <dbReference type="ARBA" id="ARBA00022989"/>
    </source>
</evidence>
<keyword evidence="8" id="KW-1185">Reference proteome</keyword>
<proteinExistence type="predicted"/>
<protein>
    <submittedName>
        <fullName evidence="7">3-(3-hydroxy-phenyl)propionate transporter MhpT</fullName>
    </submittedName>
</protein>
<dbReference type="InterPro" id="IPR020846">
    <property type="entry name" value="MFS_dom"/>
</dbReference>
<dbReference type="EMBL" id="JAUKWQ010000003">
    <property type="protein sequence ID" value="MDO1582995.1"/>
    <property type="molecule type" value="Genomic_DNA"/>
</dbReference>
<feature type="transmembrane region" description="Helical" evidence="5">
    <location>
        <begin position="138"/>
        <end position="160"/>
    </location>
</feature>
<dbReference type="InterPro" id="IPR011701">
    <property type="entry name" value="MFS"/>
</dbReference>
<feature type="transmembrane region" description="Helical" evidence="5">
    <location>
        <begin position="78"/>
        <end position="98"/>
    </location>
</feature>
<dbReference type="PANTHER" id="PTHR23508:SF10">
    <property type="entry name" value="CARBOXYLIC ACID TRANSPORTER PROTEIN HOMOLOG"/>
    <property type="match status" value="1"/>
</dbReference>
<evidence type="ECO:0000256" key="2">
    <source>
        <dbReference type="ARBA" id="ARBA00022692"/>
    </source>
</evidence>
<dbReference type="InterPro" id="IPR005829">
    <property type="entry name" value="Sugar_transporter_CS"/>
</dbReference>
<feature type="transmembrane region" description="Helical" evidence="5">
    <location>
        <begin position="371"/>
        <end position="392"/>
    </location>
</feature>
<reference evidence="7" key="2">
    <citation type="submission" date="2023-07" db="EMBL/GenBank/DDBJ databases">
        <authorList>
            <person name="Sun H."/>
        </authorList>
    </citation>
    <scope>NUCLEOTIDE SEQUENCE</scope>
    <source>
        <strain evidence="7">05753</strain>
    </source>
</reference>
<dbReference type="Proteomes" id="UP001169006">
    <property type="component" value="Unassembled WGS sequence"/>
</dbReference>
<feature type="transmembrane region" description="Helical" evidence="5">
    <location>
        <begin position="206"/>
        <end position="233"/>
    </location>
</feature>
<keyword evidence="2 5" id="KW-0812">Transmembrane</keyword>
<evidence type="ECO:0000313" key="8">
    <source>
        <dbReference type="Proteomes" id="UP001169006"/>
    </source>
</evidence>
<comment type="caution">
    <text evidence="7">The sequence shown here is derived from an EMBL/GenBank/DDBJ whole genome shotgun (WGS) entry which is preliminary data.</text>
</comment>
<sequence length="402" mass="41009">MSADVSHATSRKILSIAFLAAIIEGFDLQAAGVAAPKLAPAFGLTPPQIGIFFSAATIALIFGALLGGMFADRYGRRAGLAASLLLFGVFSLATSFAGSFEALIVIRFLTGVGLGGALPNLVSIAAEATTPEKRGQAVSIMYAGVPLGGAVASFVAMAGLHDDWKSIFIAGGILPILLIIPLMTMLPPLRVTQPAISGSGNRWRDLFAPGSLLPTLLLWVGFFFGLLIVYLLINWLPALMVSKGIDRTSAALIQILFNIGSAAGSLIAGRLLDGEKKALSAGLCFSFLIVSLVLLGNAPANVWVTAIAATMVGGGLLGAQAILYGIAPQCYPAHVRGTGVGFAIAAGRLGSVAGPLLAGGLVAAGRSPSEVLMAIVPVAIFSGVATVLLLVLRRRSPAVALA</sequence>
<dbReference type="InterPro" id="IPR036259">
    <property type="entry name" value="MFS_trans_sf"/>
</dbReference>
<evidence type="ECO:0000256" key="5">
    <source>
        <dbReference type="SAM" id="Phobius"/>
    </source>
</evidence>
<feature type="transmembrane region" description="Helical" evidence="5">
    <location>
        <begin position="166"/>
        <end position="186"/>
    </location>
</feature>
<feature type="transmembrane region" description="Helical" evidence="5">
    <location>
        <begin position="104"/>
        <end position="126"/>
    </location>
</feature>
<accession>A0ABT8SXH5</accession>
<dbReference type="NCBIfam" id="NF008586">
    <property type="entry name" value="PRK11551.1"/>
    <property type="match status" value="1"/>
</dbReference>
<evidence type="ECO:0000256" key="4">
    <source>
        <dbReference type="ARBA" id="ARBA00023136"/>
    </source>
</evidence>
<organism evidence="7 8">
    <name type="scientific">Rhizobium oryzicola</name>
    <dbReference type="NCBI Taxonomy" id="1232668"/>
    <lineage>
        <taxon>Bacteria</taxon>
        <taxon>Pseudomonadati</taxon>
        <taxon>Pseudomonadota</taxon>
        <taxon>Alphaproteobacteria</taxon>
        <taxon>Hyphomicrobiales</taxon>
        <taxon>Rhizobiaceae</taxon>
        <taxon>Rhizobium/Agrobacterium group</taxon>
        <taxon>Rhizobium</taxon>
    </lineage>
</organism>
<dbReference type="PROSITE" id="PS50850">
    <property type="entry name" value="MFS"/>
    <property type="match status" value="1"/>
</dbReference>
<feature type="transmembrane region" description="Helical" evidence="5">
    <location>
        <begin position="339"/>
        <end position="365"/>
    </location>
</feature>
<keyword evidence="4 5" id="KW-0472">Membrane</keyword>
<feature type="transmembrane region" description="Helical" evidence="5">
    <location>
        <begin position="279"/>
        <end position="296"/>
    </location>
</feature>
<evidence type="ECO:0000259" key="6">
    <source>
        <dbReference type="PROSITE" id="PS50850"/>
    </source>
</evidence>
<evidence type="ECO:0000256" key="1">
    <source>
        <dbReference type="ARBA" id="ARBA00004141"/>
    </source>
</evidence>
<feature type="transmembrane region" description="Helical" evidence="5">
    <location>
        <begin position="51"/>
        <end position="71"/>
    </location>
</feature>
<dbReference type="PROSITE" id="PS00216">
    <property type="entry name" value="SUGAR_TRANSPORT_1"/>
    <property type="match status" value="1"/>
</dbReference>
<dbReference type="Pfam" id="PF07690">
    <property type="entry name" value="MFS_1"/>
    <property type="match status" value="1"/>
</dbReference>
<evidence type="ECO:0000313" key="7">
    <source>
        <dbReference type="EMBL" id="MDO1582995.1"/>
    </source>
</evidence>
<dbReference type="SUPFAM" id="SSF103473">
    <property type="entry name" value="MFS general substrate transporter"/>
    <property type="match status" value="1"/>
</dbReference>
<dbReference type="RefSeq" id="WP_302077152.1">
    <property type="nucleotide sequence ID" value="NZ_JAUKWQ010000003.1"/>
</dbReference>
<gene>
    <name evidence="7" type="primary">mhpT</name>
    <name evidence="7" type="ORF">Q2T52_12965</name>
</gene>
<name>A0ABT8SXH5_9HYPH</name>
<reference evidence="7" key="1">
    <citation type="journal article" date="2015" name="Int. J. Syst. Evol. Microbiol.">
        <title>Rhizobium oryzicola sp. nov., potential plant-growth-promoting endophytic bacteria isolated from rice roots.</title>
        <authorList>
            <person name="Zhang X.X."/>
            <person name="Gao J.S."/>
            <person name="Cao Y.H."/>
            <person name="Sheirdil R.A."/>
            <person name="Wang X.C."/>
            <person name="Zhang L."/>
        </authorList>
    </citation>
    <scope>NUCLEOTIDE SEQUENCE</scope>
    <source>
        <strain evidence="7">05753</strain>
    </source>
</reference>
<keyword evidence="3 5" id="KW-1133">Transmembrane helix</keyword>
<dbReference type="PROSITE" id="PS00217">
    <property type="entry name" value="SUGAR_TRANSPORT_2"/>
    <property type="match status" value="1"/>
</dbReference>